<reference evidence="2" key="1">
    <citation type="journal article" date="2020" name="Stud. Mycol.">
        <title>101 Dothideomycetes genomes: a test case for predicting lifestyles and emergence of pathogens.</title>
        <authorList>
            <person name="Haridas S."/>
            <person name="Albert R."/>
            <person name="Binder M."/>
            <person name="Bloem J."/>
            <person name="Labutti K."/>
            <person name="Salamov A."/>
            <person name="Andreopoulos B."/>
            <person name="Baker S."/>
            <person name="Barry K."/>
            <person name="Bills G."/>
            <person name="Bluhm B."/>
            <person name="Cannon C."/>
            <person name="Castanera R."/>
            <person name="Culley D."/>
            <person name="Daum C."/>
            <person name="Ezra D."/>
            <person name="Gonzalez J."/>
            <person name="Henrissat B."/>
            <person name="Kuo A."/>
            <person name="Liang C."/>
            <person name="Lipzen A."/>
            <person name="Lutzoni F."/>
            <person name="Magnuson J."/>
            <person name="Mondo S."/>
            <person name="Nolan M."/>
            <person name="Ohm R."/>
            <person name="Pangilinan J."/>
            <person name="Park H.-J."/>
            <person name="Ramirez L."/>
            <person name="Alfaro M."/>
            <person name="Sun H."/>
            <person name="Tritt A."/>
            <person name="Yoshinaga Y."/>
            <person name="Zwiers L.-H."/>
            <person name="Turgeon B."/>
            <person name="Goodwin S."/>
            <person name="Spatafora J."/>
            <person name="Crous P."/>
            <person name="Grigoriev I."/>
        </authorList>
    </citation>
    <scope>NUCLEOTIDE SEQUENCE</scope>
    <source>
        <strain evidence="2">ATCC 74209</strain>
    </source>
</reference>
<feature type="region of interest" description="Disordered" evidence="1">
    <location>
        <begin position="102"/>
        <end position="148"/>
    </location>
</feature>
<organism evidence="2 3">
    <name type="scientific">Delitschia confertaspora ATCC 74209</name>
    <dbReference type="NCBI Taxonomy" id="1513339"/>
    <lineage>
        <taxon>Eukaryota</taxon>
        <taxon>Fungi</taxon>
        <taxon>Dikarya</taxon>
        <taxon>Ascomycota</taxon>
        <taxon>Pezizomycotina</taxon>
        <taxon>Dothideomycetes</taxon>
        <taxon>Pleosporomycetidae</taxon>
        <taxon>Pleosporales</taxon>
        <taxon>Delitschiaceae</taxon>
        <taxon>Delitschia</taxon>
    </lineage>
</organism>
<comment type="caution">
    <text evidence="2">The sequence shown here is derived from an EMBL/GenBank/DDBJ whole genome shotgun (WGS) entry which is preliminary data.</text>
</comment>
<dbReference type="Proteomes" id="UP000799536">
    <property type="component" value="Unassembled WGS sequence"/>
</dbReference>
<feature type="region of interest" description="Disordered" evidence="1">
    <location>
        <begin position="404"/>
        <end position="446"/>
    </location>
</feature>
<accession>A0A9P4JE20</accession>
<feature type="region of interest" description="Disordered" evidence="1">
    <location>
        <begin position="249"/>
        <end position="278"/>
    </location>
</feature>
<dbReference type="OrthoDB" id="10251048at2759"/>
<evidence type="ECO:0000256" key="1">
    <source>
        <dbReference type="SAM" id="MobiDB-lite"/>
    </source>
</evidence>
<name>A0A9P4JE20_9PLEO</name>
<protein>
    <submittedName>
        <fullName evidence="2">Uncharacterized protein</fullName>
    </submittedName>
</protein>
<evidence type="ECO:0000313" key="3">
    <source>
        <dbReference type="Proteomes" id="UP000799536"/>
    </source>
</evidence>
<feature type="compositionally biased region" description="Polar residues" evidence="1">
    <location>
        <begin position="261"/>
        <end position="270"/>
    </location>
</feature>
<proteinExistence type="predicted"/>
<feature type="region of interest" description="Disordered" evidence="1">
    <location>
        <begin position="1"/>
        <end position="86"/>
    </location>
</feature>
<dbReference type="EMBL" id="ML994360">
    <property type="protein sequence ID" value="KAF2196589.1"/>
    <property type="molecule type" value="Genomic_DNA"/>
</dbReference>
<dbReference type="AlphaFoldDB" id="A0A9P4JE20"/>
<sequence>MARRGHNDTFEGEDGPVTGPVSLARLVAAKNAPKRNRGNRTWRPLELSDLGEDEDGGIAMDSEKQDPAPKATPKLTEVEPFPALTPARATLSDLARIQTDFTMAPPASSKNPFTDSPDSPGEPELQRFPFPRVPRNDSYDASPTGARDAGAEEIHKVFGLLPDPFHLEQCTGENDGAVVFIGHPNRDVSAHQWSASAFQWVNIGLYSYTRRQIEGSLSKDRLKGQTIVKSITPNTLAYFKEVALQRQKTAEEDTRRAPLGTQDSSCQARNPQGLDFPWMEPTPQQAFREIYDIFYPPRNENQEALFGLQESQTAVFGLNPGPRPARRSLAIDDDDPFVSTPTKAHQAAGDMYNMSRNAYGEMDALDCGQKASSKLAGNHVHCLNDGSRNVDVNTQLYFQQEVEENQEDTKLQPRKLGPEDIQGGGETNKNTFTRPQAPLSPEDQHQRQKLIEKMANYPIPPAVPPYPPTRPSDADIRPVFATKMTGYEADIENSDSTTPESLKVSDPDGIAQPLVPQIAPGLKGLHPTQQNFKGPFFADSMPTTHDPTASLTFRDDEERKLRNWFTDGQRPARQEDFYKTMMSADAKAARTSRDFGAIGKPSPQALSRATDNTRIFIPLYETLQQYADEAQTGNRSYFTRAWIKPAAHLIDHGPDGNNSFFGLTSSVSVPRPMAPSRRLTAGFGLPIGTGFSVAGARDTRSPFIFPRNGN</sequence>
<feature type="compositionally biased region" description="Polar residues" evidence="1">
    <location>
        <begin position="108"/>
        <end position="117"/>
    </location>
</feature>
<evidence type="ECO:0000313" key="2">
    <source>
        <dbReference type="EMBL" id="KAF2196589.1"/>
    </source>
</evidence>
<gene>
    <name evidence="2" type="ORF">GQ43DRAFT_250689</name>
</gene>
<keyword evidence="3" id="KW-1185">Reference proteome</keyword>